<proteinExistence type="predicted"/>
<organism evidence="1 2">
    <name type="scientific">Pseudocercospora fuligena</name>
    <dbReference type="NCBI Taxonomy" id="685502"/>
    <lineage>
        <taxon>Eukaryota</taxon>
        <taxon>Fungi</taxon>
        <taxon>Dikarya</taxon>
        <taxon>Ascomycota</taxon>
        <taxon>Pezizomycotina</taxon>
        <taxon>Dothideomycetes</taxon>
        <taxon>Dothideomycetidae</taxon>
        <taxon>Mycosphaerellales</taxon>
        <taxon>Mycosphaerellaceae</taxon>
        <taxon>Pseudocercospora</taxon>
    </lineage>
</organism>
<accession>A0A8H6RHF1</accession>
<dbReference type="EMBL" id="JABCIY010000175">
    <property type="protein sequence ID" value="KAF7190101.1"/>
    <property type="molecule type" value="Genomic_DNA"/>
</dbReference>
<keyword evidence="2" id="KW-1185">Reference proteome</keyword>
<comment type="caution">
    <text evidence="1">The sequence shown here is derived from an EMBL/GenBank/DDBJ whole genome shotgun (WGS) entry which is preliminary data.</text>
</comment>
<protein>
    <submittedName>
        <fullName evidence="1">Uncharacterized protein</fullName>
    </submittedName>
</protein>
<reference evidence="1" key="1">
    <citation type="submission" date="2020-04" db="EMBL/GenBank/DDBJ databases">
        <title>Draft genome resource of the tomato pathogen Pseudocercospora fuligena.</title>
        <authorList>
            <person name="Zaccaron A."/>
        </authorList>
    </citation>
    <scope>NUCLEOTIDE SEQUENCE</scope>
    <source>
        <strain evidence="1">PF001</strain>
    </source>
</reference>
<name>A0A8H6RHF1_9PEZI</name>
<dbReference type="Proteomes" id="UP000660729">
    <property type="component" value="Unassembled WGS sequence"/>
</dbReference>
<evidence type="ECO:0000313" key="2">
    <source>
        <dbReference type="Proteomes" id="UP000660729"/>
    </source>
</evidence>
<dbReference type="AlphaFoldDB" id="A0A8H6RHF1"/>
<sequence length="131" mass="14468">MGAMHQSTQVRRLDKIHASRQHDYRAGSAAALEHSSRSVTQHCLIVVPIHLNGHPKLFRCDSLCPPGRSSCALPNPRRFEFSTEEPVRNAGACPGRLVTGRVITSSPKVFCISPDSDERQLTHDLMSLITI</sequence>
<evidence type="ECO:0000313" key="1">
    <source>
        <dbReference type="EMBL" id="KAF7190101.1"/>
    </source>
</evidence>
<gene>
    <name evidence="1" type="ORF">HII31_08432</name>
</gene>